<evidence type="ECO:0000256" key="1">
    <source>
        <dbReference type="ARBA" id="ARBA00023002"/>
    </source>
</evidence>
<dbReference type="EMBL" id="LR824024">
    <property type="protein sequence ID" value="CAD0204553.1"/>
    <property type="molecule type" value="Genomic_DNA"/>
</dbReference>
<gene>
    <name evidence="2" type="ORF">CINC_LOCUS6862</name>
</gene>
<reference evidence="2" key="1">
    <citation type="submission" date="2021-12" db="EMBL/GenBank/DDBJ databases">
        <authorList>
            <person name="King R."/>
        </authorList>
    </citation>
    <scope>NUCLEOTIDE SEQUENCE</scope>
</reference>
<evidence type="ECO:0000313" key="3">
    <source>
        <dbReference type="Proteomes" id="UP001154114"/>
    </source>
</evidence>
<dbReference type="PROSITE" id="PS00061">
    <property type="entry name" value="ADH_SHORT"/>
    <property type="match status" value="1"/>
</dbReference>
<dbReference type="GO" id="GO:0016491">
    <property type="term" value="F:oxidoreductase activity"/>
    <property type="evidence" value="ECO:0007669"/>
    <property type="project" value="UniProtKB-KW"/>
</dbReference>
<evidence type="ECO:0000313" key="2">
    <source>
        <dbReference type="EMBL" id="CAD0204553.1"/>
    </source>
</evidence>
<name>A0A9N8Q1V5_CHRIL</name>
<dbReference type="PANTHER" id="PTHR43975">
    <property type="entry name" value="ZGC:101858"/>
    <property type="match status" value="1"/>
</dbReference>
<protein>
    <submittedName>
        <fullName evidence="2">Uncharacterized protein</fullName>
    </submittedName>
</protein>
<sequence length="249" mass="26207">MSFAGKVVLVTGGSSGIGAAAAELFAAEGAAVAVVGRKRSKLDSVAQRCRDRGARALAIAADIANDQEASTIVQKTIEEFGRLDVLVNNAGITHIASIVADDIMKSYDTVMSTNLRATVHITSLAVPHLIKSKGNIINISSTLGRLINTTMLSYCISKAGLDHFSRAIAQELGPLGVRVNIISPGPVYTDILENAGLPDLYDEWGKETPLGKTAQPEEVADMILYLASDKAKSVTGANFLIDNGSLVKK</sequence>
<dbReference type="InterPro" id="IPR036291">
    <property type="entry name" value="NAD(P)-bd_dom_sf"/>
</dbReference>
<keyword evidence="1" id="KW-0560">Oxidoreductase</keyword>
<dbReference type="Pfam" id="PF13561">
    <property type="entry name" value="adh_short_C2"/>
    <property type="match status" value="1"/>
</dbReference>
<dbReference type="InterPro" id="IPR002347">
    <property type="entry name" value="SDR_fam"/>
</dbReference>
<dbReference type="FunFam" id="3.40.50.720:FF:000084">
    <property type="entry name" value="Short-chain dehydrogenase reductase"/>
    <property type="match status" value="1"/>
</dbReference>
<dbReference type="SUPFAM" id="SSF51735">
    <property type="entry name" value="NAD(P)-binding Rossmann-fold domains"/>
    <property type="match status" value="1"/>
</dbReference>
<dbReference type="AlphaFoldDB" id="A0A9N8Q1V5"/>
<dbReference type="InterPro" id="IPR020904">
    <property type="entry name" value="Sc_DH/Rdtase_CS"/>
</dbReference>
<dbReference type="PRINTS" id="PR00081">
    <property type="entry name" value="GDHRDH"/>
</dbReference>
<dbReference type="Gene3D" id="3.40.50.720">
    <property type="entry name" value="NAD(P)-binding Rossmann-like Domain"/>
    <property type="match status" value="1"/>
</dbReference>
<organism evidence="2 3">
    <name type="scientific">Chrysodeixis includens</name>
    <name type="common">Soybean looper</name>
    <name type="synonym">Pseudoplusia includens</name>
    <dbReference type="NCBI Taxonomy" id="689277"/>
    <lineage>
        <taxon>Eukaryota</taxon>
        <taxon>Metazoa</taxon>
        <taxon>Ecdysozoa</taxon>
        <taxon>Arthropoda</taxon>
        <taxon>Hexapoda</taxon>
        <taxon>Insecta</taxon>
        <taxon>Pterygota</taxon>
        <taxon>Neoptera</taxon>
        <taxon>Endopterygota</taxon>
        <taxon>Lepidoptera</taxon>
        <taxon>Glossata</taxon>
        <taxon>Ditrysia</taxon>
        <taxon>Noctuoidea</taxon>
        <taxon>Noctuidae</taxon>
        <taxon>Plusiinae</taxon>
        <taxon>Chrysodeixis</taxon>
    </lineage>
</organism>
<dbReference type="OrthoDB" id="47007at2759"/>
<dbReference type="Proteomes" id="UP001154114">
    <property type="component" value="Chromosome 21"/>
</dbReference>
<keyword evidence="3" id="KW-1185">Reference proteome</keyword>
<accession>A0A9N8Q1V5</accession>
<dbReference type="PRINTS" id="PR00080">
    <property type="entry name" value="SDRFAMILY"/>
</dbReference>
<dbReference type="PANTHER" id="PTHR43975:SF2">
    <property type="entry name" value="EG:BACR7A4.14 PROTEIN-RELATED"/>
    <property type="match status" value="1"/>
</dbReference>
<proteinExistence type="predicted"/>
<dbReference type="NCBIfam" id="NF005559">
    <property type="entry name" value="PRK07231.1"/>
    <property type="match status" value="1"/>
</dbReference>